<name>A0ABX1D061_9FLAO</name>
<proteinExistence type="predicted"/>
<dbReference type="InterPro" id="IPR013783">
    <property type="entry name" value="Ig-like_fold"/>
</dbReference>
<keyword evidence="1" id="KW-0732">Signal</keyword>
<evidence type="ECO:0000259" key="2">
    <source>
        <dbReference type="Pfam" id="PF18676"/>
    </source>
</evidence>
<sequence length="659" mass="68132">MREFLLKFTGATRFVLLLMMLTLPATTVVGQTNFVADSLGYAKEGMPNPTVTSDKEDYSPGETAIISGTGWTLDSIVDIHIEEEPTHLHHHGYHGTRVNDDGTWRIEYPITEDHLGVTFTVTVDGLTSKYQGEHTFTDGSWIININHEICLGQTKNLQFLVKQVNSGGGNNNSYRISFPNSFSLSNPAIVNATQQGNWVISLSGKDICLNSLNPDRTKNQDEIRFSVNVTPSESNTYSLSGIASTINGSCPTSSSPGSIRQQSTASIFVLPSPEAPEASSNAPILAGETLDLFASTVPGASYSWTGPNGFLSSDQNPSISNVSSAAAGTYSVTATVGGCTSEAGTVSVVVNTISPASLSVAPATGTYGGSTNLSATLTSNSTGVSGKTISFSLNGNGVGTAVTDRSGIATVSNVSLSGIDAASYASGISATFSGDATHSGSSGSGDLIINQRPITITANAGQTKVYGEDDPAAFAYTVSGDGLAPDDSFDGALDRDGGEVVGDYAIKTGTLTIVEGATNKEDNYTVTYVSADFAITAKTLEVVATAGQSKIYGAADPVYAYTATGFEFSDDESILTGALDRAAGETVAGSPYAIGVGNLSAGTNYSIDFTSADFAITAKTLEVVATAGQSKIYGAADPVYAYTATGFEFSDDESILTGA</sequence>
<feature type="domain" description="MBG" evidence="2">
    <location>
        <begin position="542"/>
        <end position="614"/>
    </location>
</feature>
<dbReference type="EMBL" id="JAAVJR010000001">
    <property type="protein sequence ID" value="NJW51941.1"/>
    <property type="molecule type" value="Genomic_DNA"/>
</dbReference>
<dbReference type="InterPro" id="IPR041286">
    <property type="entry name" value="MBG_2"/>
</dbReference>
<accession>A0ABX1D061</accession>
<feature type="signal peptide" evidence="1">
    <location>
        <begin position="1"/>
        <end position="27"/>
    </location>
</feature>
<organism evidence="3 4">
    <name type="scientific">Salinimicrobium oceani</name>
    <dbReference type="NCBI Taxonomy" id="2722702"/>
    <lineage>
        <taxon>Bacteria</taxon>
        <taxon>Pseudomonadati</taxon>
        <taxon>Bacteroidota</taxon>
        <taxon>Flavobacteriia</taxon>
        <taxon>Flavobacteriales</taxon>
        <taxon>Flavobacteriaceae</taxon>
        <taxon>Salinimicrobium</taxon>
    </lineage>
</organism>
<keyword evidence="4" id="KW-1185">Reference proteome</keyword>
<evidence type="ECO:0000313" key="3">
    <source>
        <dbReference type="EMBL" id="NJW51941.1"/>
    </source>
</evidence>
<feature type="non-terminal residue" evidence="3">
    <location>
        <position position="659"/>
    </location>
</feature>
<dbReference type="Proteomes" id="UP000703674">
    <property type="component" value="Unassembled WGS sequence"/>
</dbReference>
<feature type="chain" id="PRO_5045892972" description="MBG domain-containing protein" evidence="1">
    <location>
        <begin position="28"/>
        <end position="659"/>
    </location>
</feature>
<dbReference type="Pfam" id="PF18676">
    <property type="entry name" value="MBG_2"/>
    <property type="match status" value="2"/>
</dbReference>
<protein>
    <recommendedName>
        <fullName evidence="2">MBG domain-containing protein</fullName>
    </recommendedName>
</protein>
<evidence type="ECO:0000313" key="4">
    <source>
        <dbReference type="Proteomes" id="UP000703674"/>
    </source>
</evidence>
<dbReference type="RefSeq" id="WP_317172072.1">
    <property type="nucleotide sequence ID" value="NZ_JAAVJR010000001.1"/>
</dbReference>
<dbReference type="Gene3D" id="2.60.40.10">
    <property type="entry name" value="Immunoglobulins"/>
    <property type="match status" value="2"/>
</dbReference>
<gene>
    <name evidence="3" type="ORF">HC175_03320</name>
</gene>
<evidence type="ECO:0000256" key="1">
    <source>
        <dbReference type="SAM" id="SignalP"/>
    </source>
</evidence>
<reference evidence="3 4" key="1">
    <citation type="submission" date="2020-03" db="EMBL/GenBank/DDBJ databases">
        <title>Salinimicrobium sp. nov, isolated from SCS.</title>
        <authorList>
            <person name="Cao W.R."/>
        </authorList>
    </citation>
    <scope>NUCLEOTIDE SEQUENCE [LARGE SCALE GENOMIC DNA]</scope>
    <source>
        <strain evidence="4">J15B91</strain>
    </source>
</reference>
<comment type="caution">
    <text evidence="3">The sequence shown here is derived from an EMBL/GenBank/DDBJ whole genome shotgun (WGS) entry which is preliminary data.</text>
</comment>
<feature type="domain" description="MBG" evidence="2">
    <location>
        <begin position="454"/>
        <end position="533"/>
    </location>
</feature>